<feature type="transmembrane region" description="Helical" evidence="1">
    <location>
        <begin position="25"/>
        <end position="43"/>
    </location>
</feature>
<dbReference type="EMBL" id="AWYA01000128">
    <property type="protein sequence ID" value="KIC04150.1"/>
    <property type="molecule type" value="Genomic_DNA"/>
</dbReference>
<accession>A0A837DUP1</accession>
<keyword evidence="1" id="KW-0812">Transmembrane</keyword>
<comment type="caution">
    <text evidence="2">The sequence shown here is derived from an EMBL/GenBank/DDBJ whole genome shotgun (WGS) entry which is preliminary data.</text>
</comment>
<evidence type="ECO:0000313" key="3">
    <source>
        <dbReference type="Proteomes" id="UP000031011"/>
    </source>
</evidence>
<gene>
    <name evidence="2" type="ORF">LRN_0875</name>
</gene>
<organism evidence="2 3">
    <name type="scientific">Ligilactobacillus ruminis DPC 6832</name>
    <dbReference type="NCBI Taxonomy" id="1402208"/>
    <lineage>
        <taxon>Bacteria</taxon>
        <taxon>Bacillati</taxon>
        <taxon>Bacillota</taxon>
        <taxon>Bacilli</taxon>
        <taxon>Lactobacillales</taxon>
        <taxon>Lactobacillaceae</taxon>
        <taxon>Ligilactobacillus</taxon>
    </lineage>
</organism>
<keyword evidence="1" id="KW-0472">Membrane</keyword>
<dbReference type="Proteomes" id="UP000031011">
    <property type="component" value="Unassembled WGS sequence"/>
</dbReference>
<evidence type="ECO:0000256" key="1">
    <source>
        <dbReference type="SAM" id="Phobius"/>
    </source>
</evidence>
<dbReference type="AlphaFoldDB" id="A0A837DUP1"/>
<protein>
    <submittedName>
        <fullName evidence="2">ABC superfamily ATP binding cassette transporter, membrane protein</fullName>
    </submittedName>
</protein>
<proteinExistence type="predicted"/>
<sequence length="60" mass="6902">MHKIILEMIGSDYIMFDSSVPLRVYLIPVAAIVFILFVLGCFVNRKLKRIDMLESLKSVD</sequence>
<evidence type="ECO:0000313" key="2">
    <source>
        <dbReference type="EMBL" id="KIC04150.1"/>
    </source>
</evidence>
<name>A0A837DUP1_9LACO</name>
<reference evidence="2 3" key="1">
    <citation type="journal article" date="2015" name="BMC Microbiol.">
        <title>Lactobacillus ruminis strains cluster according to their mammalian gut source.</title>
        <authorList>
            <person name="O' Donnell M.M."/>
            <person name="Harris H.M."/>
            <person name="Lynch D.B."/>
            <person name="Ross R.P."/>
            <person name="O'Toole P.W."/>
        </authorList>
    </citation>
    <scope>NUCLEOTIDE SEQUENCE [LARGE SCALE GENOMIC DNA]</scope>
    <source>
        <strain evidence="2 3">DPC 6832</strain>
    </source>
</reference>
<keyword evidence="1" id="KW-1133">Transmembrane helix</keyword>